<keyword evidence="5 7" id="KW-0472">Membrane</keyword>
<gene>
    <name evidence="8" type="ORF">O9G_003824</name>
</gene>
<keyword evidence="2 7" id="KW-0812">Transmembrane</keyword>
<organism evidence="8 9">
    <name type="scientific">Rozella allomycis (strain CSF55)</name>
    <dbReference type="NCBI Taxonomy" id="988480"/>
    <lineage>
        <taxon>Eukaryota</taxon>
        <taxon>Fungi</taxon>
        <taxon>Fungi incertae sedis</taxon>
        <taxon>Cryptomycota</taxon>
        <taxon>Cryptomycota incertae sedis</taxon>
        <taxon>Rozella</taxon>
    </lineage>
</organism>
<proteinExistence type="predicted"/>
<reference evidence="8 9" key="1">
    <citation type="journal article" date="2013" name="Curr. Biol.">
        <title>Shared signatures of parasitism and phylogenomics unite Cryptomycota and microsporidia.</title>
        <authorList>
            <person name="James T.Y."/>
            <person name="Pelin A."/>
            <person name="Bonen L."/>
            <person name="Ahrendt S."/>
            <person name="Sain D."/>
            <person name="Corradi N."/>
            <person name="Stajich J.E."/>
        </authorList>
    </citation>
    <scope>NUCLEOTIDE SEQUENCE [LARGE SCALE GENOMIC DNA]</scope>
    <source>
        <strain evidence="8 9">CSF55</strain>
    </source>
</reference>
<dbReference type="PANTHER" id="PTHR23063">
    <property type="entry name" value="PHOSPHOLIPID ACYLTRANSFERASE"/>
    <property type="match status" value="1"/>
</dbReference>
<evidence type="ECO:0000256" key="5">
    <source>
        <dbReference type="ARBA" id="ARBA00023136"/>
    </source>
</evidence>
<dbReference type="OMA" id="WFRFLWD"/>
<keyword evidence="1" id="KW-0808">Transferase</keyword>
<keyword evidence="4" id="KW-0443">Lipid metabolism</keyword>
<sequence length="266" mass="30757">MEKFNDWRDPGTGIHPFLPTQRKYNVATVFFGLFLVLVRIPIIATLMVYWLIFDTILSFLRLKKVQVLIDRAFGKSILVLCGFLCVNCAPFVKRYSCLFLFPDVKDDTCVQVLSFYDALICCITKRDYIGKRVLVENLSNDIYVLFIEGTTSNGRAILKPANINLQPIKERLHLISIRYEFLNFSPTYVCESFSSHIFGLCSQFYNSITIRSMNNFQLSRELLSEEPLLQSVCFALSRLSKLRLLSVKSAEDKTAFLKFYNKKKNK</sequence>
<keyword evidence="3 7" id="KW-1133">Transmembrane helix</keyword>
<dbReference type="Proteomes" id="UP000030755">
    <property type="component" value="Unassembled WGS sequence"/>
</dbReference>
<dbReference type="PANTHER" id="PTHR23063:SF60">
    <property type="entry name" value="LYSOPHOSPHATIDIC ACID:OLEOYL-COA ACYLTRANSFERASE 1"/>
    <property type="match status" value="1"/>
</dbReference>
<evidence type="ECO:0000256" key="7">
    <source>
        <dbReference type="SAM" id="Phobius"/>
    </source>
</evidence>
<evidence type="ECO:0000256" key="4">
    <source>
        <dbReference type="ARBA" id="ARBA00023098"/>
    </source>
</evidence>
<feature type="transmembrane region" description="Helical" evidence="7">
    <location>
        <begin position="26"/>
        <end position="52"/>
    </location>
</feature>
<evidence type="ECO:0000313" key="8">
    <source>
        <dbReference type="EMBL" id="EPZ35413.1"/>
    </source>
</evidence>
<name>A0A075B3I8_ROZAC</name>
<accession>A0A075B3I8</accession>
<dbReference type="GO" id="GO:0006629">
    <property type="term" value="P:lipid metabolic process"/>
    <property type="evidence" value="ECO:0007669"/>
    <property type="project" value="UniProtKB-KW"/>
</dbReference>
<keyword evidence="9" id="KW-1185">Reference proteome</keyword>
<dbReference type="HOGENOM" id="CLU_048121_1_0_1"/>
<keyword evidence="6" id="KW-0012">Acyltransferase</keyword>
<evidence type="ECO:0000313" key="9">
    <source>
        <dbReference type="Proteomes" id="UP000030755"/>
    </source>
</evidence>
<evidence type="ECO:0000256" key="6">
    <source>
        <dbReference type="ARBA" id="ARBA00023315"/>
    </source>
</evidence>
<dbReference type="OrthoDB" id="5593908at2759"/>
<protein>
    <submittedName>
        <fullName evidence="8">Uncharacterized protein</fullName>
    </submittedName>
</protein>
<feature type="transmembrane region" description="Helical" evidence="7">
    <location>
        <begin position="72"/>
        <end position="92"/>
    </location>
</feature>
<dbReference type="GO" id="GO:0016746">
    <property type="term" value="F:acyltransferase activity"/>
    <property type="evidence" value="ECO:0007669"/>
    <property type="project" value="UniProtKB-KW"/>
</dbReference>
<evidence type="ECO:0000256" key="1">
    <source>
        <dbReference type="ARBA" id="ARBA00022679"/>
    </source>
</evidence>
<evidence type="ECO:0000256" key="2">
    <source>
        <dbReference type="ARBA" id="ARBA00022692"/>
    </source>
</evidence>
<dbReference type="EMBL" id="KE560844">
    <property type="protein sequence ID" value="EPZ35413.1"/>
    <property type="molecule type" value="Genomic_DNA"/>
</dbReference>
<dbReference type="STRING" id="988480.A0A075B3I8"/>
<evidence type="ECO:0000256" key="3">
    <source>
        <dbReference type="ARBA" id="ARBA00022989"/>
    </source>
</evidence>
<dbReference type="AlphaFoldDB" id="A0A075B3I8"/>